<organism evidence="9">
    <name type="scientific">Deinococcus sp. VB142</name>
    <dbReference type="NCBI Taxonomy" id="3112952"/>
    <lineage>
        <taxon>Bacteria</taxon>
        <taxon>Thermotogati</taxon>
        <taxon>Deinococcota</taxon>
        <taxon>Deinococci</taxon>
        <taxon>Deinococcales</taxon>
        <taxon>Deinococcaceae</taxon>
        <taxon>Deinococcus</taxon>
    </lineage>
</organism>
<dbReference type="PANTHER" id="PTHR47245">
    <property type="entry name" value="PEPTIDYLPROLYL ISOMERASE"/>
    <property type="match status" value="1"/>
</dbReference>
<accession>A0AAU6Q5J2</accession>
<name>A0AAU6Q5J2_9DEIO</name>
<evidence type="ECO:0000256" key="3">
    <source>
        <dbReference type="ARBA" id="ARBA00022729"/>
    </source>
</evidence>
<dbReference type="Gene3D" id="3.10.50.40">
    <property type="match status" value="2"/>
</dbReference>
<evidence type="ECO:0000313" key="9">
    <source>
        <dbReference type="EMBL" id="WYF45808.1"/>
    </source>
</evidence>
<dbReference type="Gene3D" id="1.10.4030.10">
    <property type="entry name" value="Porin chaperone SurA, peptide-binding domain"/>
    <property type="match status" value="2"/>
</dbReference>
<evidence type="ECO:0000256" key="4">
    <source>
        <dbReference type="ARBA" id="ARBA00023110"/>
    </source>
</evidence>
<dbReference type="Pfam" id="PF13624">
    <property type="entry name" value="SurA_N_3"/>
    <property type="match status" value="1"/>
</dbReference>
<dbReference type="GO" id="GO:0003755">
    <property type="term" value="F:peptidyl-prolyl cis-trans isomerase activity"/>
    <property type="evidence" value="ECO:0007669"/>
    <property type="project" value="UniProtKB-KW"/>
</dbReference>
<evidence type="ECO:0000256" key="6">
    <source>
        <dbReference type="PROSITE-ProRule" id="PRU00278"/>
    </source>
</evidence>
<dbReference type="PROSITE" id="PS50198">
    <property type="entry name" value="PPIC_PPIASE_2"/>
    <property type="match status" value="1"/>
</dbReference>
<keyword evidence="4 6" id="KW-0697">Rotamase</keyword>
<dbReference type="PANTHER" id="PTHR47245:SF1">
    <property type="entry name" value="FOLDASE PROTEIN PRSA"/>
    <property type="match status" value="1"/>
</dbReference>
<evidence type="ECO:0000256" key="1">
    <source>
        <dbReference type="ARBA" id="ARBA00000971"/>
    </source>
</evidence>
<reference evidence="9" key="1">
    <citation type="submission" date="2024-03" db="EMBL/GenBank/DDBJ databases">
        <title>Deinococcus weizhi sp. nov., isolated from human skin.</title>
        <authorList>
            <person name="Wei Z."/>
            <person name="Tian F."/>
            <person name="Yang C."/>
            <person name="Xin L.T."/>
            <person name="Wen Z.J."/>
            <person name="Lan K.C."/>
            <person name="Yu L."/>
            <person name="Zhe W."/>
            <person name="Dan F.D."/>
            <person name="Jun W."/>
            <person name="Rui Z."/>
            <person name="Yong X.J."/>
            <person name="Ting Y."/>
            <person name="Wei X."/>
            <person name="Xu Z.G."/>
            <person name="Xin Z."/>
            <person name="Dong F.G."/>
            <person name="Ni X.M."/>
            <person name="Zheng M.G."/>
            <person name="Chun Y."/>
            <person name="Qian W.X."/>
        </authorList>
    </citation>
    <scope>NUCLEOTIDE SEQUENCE</scope>
    <source>
        <strain evidence="9">VB142</strain>
    </source>
</reference>
<protein>
    <recommendedName>
        <fullName evidence="2">peptidylprolyl isomerase</fullName>
        <ecNumber evidence="2">5.2.1.8</ecNumber>
    </recommendedName>
</protein>
<gene>
    <name evidence="9" type="ORF">WDJ50_06755</name>
</gene>
<keyword evidence="3" id="KW-0732">Signal</keyword>
<evidence type="ECO:0000256" key="7">
    <source>
        <dbReference type="SAM" id="MobiDB-lite"/>
    </source>
</evidence>
<evidence type="ECO:0000256" key="5">
    <source>
        <dbReference type="ARBA" id="ARBA00023235"/>
    </source>
</evidence>
<feature type="compositionally biased region" description="Polar residues" evidence="7">
    <location>
        <begin position="607"/>
        <end position="616"/>
    </location>
</feature>
<dbReference type="Pfam" id="PF13145">
    <property type="entry name" value="Rotamase_2"/>
    <property type="match status" value="2"/>
</dbReference>
<dbReference type="InterPro" id="IPR027304">
    <property type="entry name" value="Trigger_fact/SurA_dom_sf"/>
</dbReference>
<feature type="region of interest" description="Disordered" evidence="7">
    <location>
        <begin position="591"/>
        <end position="639"/>
    </location>
</feature>
<sequence>MNKKKAVNGLLIGLSVLLVAGMAYQFTPNVGSLFNRQQGTPAFKVNGEVVTTEELEAARRGNPILASTDEGVLGDDFKTYLVSQAIDRKAITGGLGDIQVSRAEVDEQVKKVRESNNLTDNKAWTDALQSNGLTDSGFRTQVKQQLAYDKKLEQLRTATPAPTDAELRAFYDLNKSNYQSEPQIVARQIVVTDKAKAAGLLAQARGGADFAALATANSAEGKDRGGALAPLENGQPRPVVQATLPTEVGAAAFALKTGGITDVVESNGKFYIVKVEKFLPGQPKTFEQAKADVTTAVRQQKQNAAIEKWSDGLRQSAQVEYVDPAWKIENPTVASVAGKNIPYSEVVAQVVNNQQIASLVSQLPPEQLPELLNKTFKPQVVQQLIQGFAAPNIAQKLGLALTGPRQEIAQQLAQYGARDVQVTDADVQKYYRENVKQFETPASATLDEASFKDKNQAAAFRTDWNGQGDFVAAATKAGGTVSERGQVAPTPDQTGQVPPVTAAAFNQTLRSVGSGSLTPVVQVGDRYVVGYVRNLTRASTKPLSEVAGSIREQLLTQKQAEVGQAFLDKQVSALNPKNNLEAVLAAQAKRVGAQKPATPATPEGGSAPTQSATTPAEETSGDGTSTESTPTESTPPAQR</sequence>
<comment type="catalytic activity">
    <reaction evidence="1">
        <text>[protein]-peptidylproline (omega=180) = [protein]-peptidylproline (omega=0)</text>
        <dbReference type="Rhea" id="RHEA:16237"/>
        <dbReference type="Rhea" id="RHEA-COMP:10747"/>
        <dbReference type="Rhea" id="RHEA-COMP:10748"/>
        <dbReference type="ChEBI" id="CHEBI:83833"/>
        <dbReference type="ChEBI" id="CHEBI:83834"/>
        <dbReference type="EC" id="5.2.1.8"/>
    </reaction>
</comment>
<evidence type="ECO:0000259" key="8">
    <source>
        <dbReference type="PROSITE" id="PS50198"/>
    </source>
</evidence>
<dbReference type="RefSeq" id="WP_339097133.1">
    <property type="nucleotide sequence ID" value="NZ_CP149782.1"/>
</dbReference>
<dbReference type="AlphaFoldDB" id="A0AAU6Q5J2"/>
<dbReference type="InterPro" id="IPR046357">
    <property type="entry name" value="PPIase_dom_sf"/>
</dbReference>
<feature type="compositionally biased region" description="Low complexity" evidence="7">
    <location>
        <begin position="617"/>
        <end position="639"/>
    </location>
</feature>
<dbReference type="EC" id="5.2.1.8" evidence="2"/>
<proteinExistence type="predicted"/>
<evidence type="ECO:0000256" key="2">
    <source>
        <dbReference type="ARBA" id="ARBA00013194"/>
    </source>
</evidence>
<dbReference type="InterPro" id="IPR000297">
    <property type="entry name" value="PPIase_PpiC"/>
</dbReference>
<dbReference type="SUPFAM" id="SSF109998">
    <property type="entry name" value="Triger factor/SurA peptide-binding domain-like"/>
    <property type="match status" value="2"/>
</dbReference>
<dbReference type="SUPFAM" id="SSF54534">
    <property type="entry name" value="FKBP-like"/>
    <property type="match status" value="1"/>
</dbReference>
<keyword evidence="5 6" id="KW-0413">Isomerase</keyword>
<dbReference type="EMBL" id="CP149782">
    <property type="protein sequence ID" value="WYF45808.1"/>
    <property type="molecule type" value="Genomic_DNA"/>
</dbReference>
<dbReference type="InterPro" id="IPR050245">
    <property type="entry name" value="PrsA_foldase"/>
</dbReference>
<feature type="domain" description="PpiC" evidence="8">
    <location>
        <begin position="181"/>
        <end position="277"/>
    </location>
</feature>